<protein>
    <submittedName>
        <fullName evidence="2">Membrane protein YmcC</fullName>
    </submittedName>
</protein>
<evidence type="ECO:0000256" key="1">
    <source>
        <dbReference type="SAM" id="Phobius"/>
    </source>
</evidence>
<keyword evidence="1" id="KW-0472">Membrane</keyword>
<comment type="caution">
    <text evidence="2">The sequence shown here is derived from an EMBL/GenBank/DDBJ whole genome shotgun (WGS) entry which is preliminary data.</text>
</comment>
<gene>
    <name evidence="2" type="primary">ymcC</name>
    <name evidence="2" type="ORF">BRE01_24610</name>
</gene>
<keyword evidence="3" id="KW-1185">Reference proteome</keyword>
<name>A0ABQ0TM07_9BACL</name>
<keyword evidence="1" id="KW-1133">Transmembrane helix</keyword>
<feature type="transmembrane region" description="Helical" evidence="1">
    <location>
        <begin position="20"/>
        <end position="44"/>
    </location>
</feature>
<organism evidence="2 3">
    <name type="scientific">Brevibacillus reuszeri</name>
    <dbReference type="NCBI Taxonomy" id="54915"/>
    <lineage>
        <taxon>Bacteria</taxon>
        <taxon>Bacillati</taxon>
        <taxon>Bacillota</taxon>
        <taxon>Bacilli</taxon>
        <taxon>Bacillales</taxon>
        <taxon>Paenibacillaceae</taxon>
        <taxon>Brevibacillus</taxon>
    </lineage>
</organism>
<dbReference type="Proteomes" id="UP000319578">
    <property type="component" value="Unassembled WGS sequence"/>
</dbReference>
<keyword evidence="1" id="KW-0812">Transmembrane</keyword>
<dbReference type="EMBL" id="BJON01000009">
    <property type="protein sequence ID" value="GED68759.1"/>
    <property type="molecule type" value="Genomic_DNA"/>
</dbReference>
<feature type="transmembrane region" description="Helical" evidence="1">
    <location>
        <begin position="115"/>
        <end position="136"/>
    </location>
</feature>
<evidence type="ECO:0000313" key="2">
    <source>
        <dbReference type="EMBL" id="GED68759.1"/>
    </source>
</evidence>
<feature type="transmembrane region" description="Helical" evidence="1">
    <location>
        <begin position="82"/>
        <end position="103"/>
    </location>
</feature>
<evidence type="ECO:0000313" key="3">
    <source>
        <dbReference type="Proteomes" id="UP000319578"/>
    </source>
</evidence>
<sequence>MLALTPVVDVILLVITSVDLYRGAIATTAHALAAVYIGISIAFGKSMIQWADEKFQHYFSQASVAKTKRYGMEYARHYAKSWFKHLFAFVIGVGMLLAMIYFVNDSARTEALSGIMQLWTVVLGIDLVIAISYFLWPRKSKSTSS</sequence>
<accession>A0ABQ0TM07</accession>
<proteinExistence type="predicted"/>
<reference evidence="2 3" key="1">
    <citation type="submission" date="2019-06" db="EMBL/GenBank/DDBJ databases">
        <title>Whole genome shotgun sequence of Brevibacillus reuszeri NBRC 15719.</title>
        <authorList>
            <person name="Hosoyama A."/>
            <person name="Uohara A."/>
            <person name="Ohji S."/>
            <person name="Ichikawa N."/>
        </authorList>
    </citation>
    <scope>NUCLEOTIDE SEQUENCE [LARGE SCALE GENOMIC DNA]</scope>
    <source>
        <strain evidence="2 3">NBRC 15719</strain>
    </source>
</reference>